<dbReference type="Pfam" id="PF04357">
    <property type="entry name" value="TamB"/>
    <property type="match status" value="1"/>
</dbReference>
<keyword evidence="7" id="KW-1185">Reference proteome</keyword>
<gene>
    <name evidence="6" type="ORF">GCM10009114_09930</name>
</gene>
<evidence type="ECO:0000256" key="3">
    <source>
        <dbReference type="ARBA" id="ARBA00022989"/>
    </source>
</evidence>
<keyword evidence="2" id="KW-0812">Transmembrane</keyword>
<comment type="caution">
    <text evidence="6">The sequence shown here is derived from an EMBL/GenBank/DDBJ whole genome shotgun (WGS) entry which is preliminary data.</text>
</comment>
<proteinExistence type="predicted"/>
<evidence type="ECO:0000313" key="7">
    <source>
        <dbReference type="Proteomes" id="UP001500359"/>
    </source>
</evidence>
<reference evidence="6 7" key="1">
    <citation type="journal article" date="2019" name="Int. J. Syst. Evol. Microbiol.">
        <title>The Global Catalogue of Microorganisms (GCM) 10K type strain sequencing project: providing services to taxonomists for standard genome sequencing and annotation.</title>
        <authorList>
            <consortium name="The Broad Institute Genomics Platform"/>
            <consortium name="The Broad Institute Genome Sequencing Center for Infectious Disease"/>
            <person name="Wu L."/>
            <person name="Ma J."/>
        </authorList>
    </citation>
    <scope>NUCLEOTIDE SEQUENCE [LARGE SCALE GENOMIC DNA]</scope>
    <source>
        <strain evidence="6 7">JCM 15896</strain>
    </source>
</reference>
<dbReference type="PANTHER" id="PTHR36985:SF1">
    <property type="entry name" value="TRANSLOCATION AND ASSEMBLY MODULE SUBUNIT TAMB"/>
    <property type="match status" value="1"/>
</dbReference>
<evidence type="ECO:0000256" key="2">
    <source>
        <dbReference type="ARBA" id="ARBA00022692"/>
    </source>
</evidence>
<sequence length="1247" mass="136305">MIWLRGLGYVILALFALGLFMGTPWGTQLLLSTVQSQLPELQIERKSGGLWGTLNLNNIHWQSQGIDANVSDVQLQMDWQCTFSLSMCIESMSIGGVNVHVAPQPPTDEESPSEQKIQLPLPVIVKQLKVKDLQVNIQEVAEIRWQSLSTQLNMHKELNITQLTLQSPAVILPEPKAEPKQTQDEQGFDFASIASWQYQPPELPPLFIPLDAKINKLVISDLTLQQQADIIQRVSSLELAATINDSQITLKKLNLAMLDAVLKADGSLSPEYDVQLNASWLSNRGAPHPIDVRLELSGDPSKLNISAASKGNYTAELAGWVNFSSESLPLSLQATWQQMSLPGEGGITLIPGQLSIDGDIEAYQLDMHSGLLIAQLPKVNFVLNATGNHRQAQLRNTRISTLGGEIQINGQYNINSALNFQAGVQLSDIQPQQHWTEYNGDINGQLQVTGTLKKEQIIAQVTQMQLTGNWLGYDLNAQGALTYDSDTGLNVPNVMIANGDNKVSIIGTLNTQQALDFKLQLNAPNLSQLYPDLVGQTQLQAQITGPVTTPSLTYQLDAKNIRYAGASVNSLNSTGSVVWDEEKPVNITLLASQLMADDAQIDTLSVELAGNAEAHKITTVLRSNVMNIDSKISGTLQQSDWQGSWDKGQFGSQWGTYVLDSEPDISLDWGKQAYRISPHCWQDANASLCVKQARMANNQVTFDLAGEQLELLQIVGAFVPQIQSISSDTRLFFNAYGDWSLDASPQAKIDGRLTPSEIKLAGFPKPIEMQKMAFQVELDSQNVISQVELQTKYSGKIKLAGSVNNYRQQGNLDLSLNINELLLRPYQELVPQLSELSGQINGELQITGNLARPLVTGKLAVSEVNLAGEALPGRVDNWQQDVEFAGESATFKGEFGFGNGRGQSSGGLDWSTDLIGEMSLKGDQFELEYRDTVRARFSPDMKVTMKKDAIDVGGKVNVDYARIKVKELPPDAQTPSDDVVLVNETKAQETSARPINIHVKINIDQSKSNNVKLEAFGLKTDLQGELELKQAVGKLSGLGELRLVNGKYKAYGQDLIIQKGDIMFSGPLDSPNIDIVAIRDPAKTEDDVIAGIKVYGPAEQPSVEIYSEPPMSQSRALSYLVQGKDLNSGNQGQSDEQQMLASFLISAGLQSGENNVNRLGRSVGIEDLSLGAEDGSKVALSGYIAPGVQLKYGVNVFDSTSEVTLRYQLLPQLYLEAISGAENSLELLYQFTLGKRPTAKSEPQTKP</sequence>
<name>A0ABN1LEH2_9ALTE</name>
<keyword evidence="4" id="KW-0472">Membrane</keyword>
<evidence type="ECO:0000313" key="6">
    <source>
        <dbReference type="EMBL" id="GAA0854388.1"/>
    </source>
</evidence>
<keyword evidence="3" id="KW-1133">Transmembrane helix</keyword>
<dbReference type="Proteomes" id="UP001500359">
    <property type="component" value="Unassembled WGS sequence"/>
</dbReference>
<accession>A0ABN1LEH2</accession>
<dbReference type="PANTHER" id="PTHR36985">
    <property type="entry name" value="TRANSLOCATION AND ASSEMBLY MODULE SUBUNIT TAMB"/>
    <property type="match status" value="1"/>
</dbReference>
<dbReference type="InterPro" id="IPR007452">
    <property type="entry name" value="TamB_C"/>
</dbReference>
<evidence type="ECO:0000256" key="4">
    <source>
        <dbReference type="ARBA" id="ARBA00023136"/>
    </source>
</evidence>
<dbReference type="EMBL" id="BAAAFD010000002">
    <property type="protein sequence ID" value="GAA0854388.1"/>
    <property type="molecule type" value="Genomic_DNA"/>
</dbReference>
<evidence type="ECO:0000259" key="5">
    <source>
        <dbReference type="Pfam" id="PF04357"/>
    </source>
</evidence>
<protein>
    <submittedName>
        <fullName evidence="6">Translocation/assembly module TamB domain-containing protein</fullName>
    </submittedName>
</protein>
<evidence type="ECO:0000256" key="1">
    <source>
        <dbReference type="ARBA" id="ARBA00004167"/>
    </source>
</evidence>
<comment type="subcellular location">
    <subcellularLocation>
        <location evidence="1">Membrane</location>
        <topology evidence="1">Single-pass membrane protein</topology>
    </subcellularLocation>
</comment>
<feature type="domain" description="Translocation and assembly module TamB C-terminal" evidence="5">
    <location>
        <begin position="898"/>
        <end position="1231"/>
    </location>
</feature>
<dbReference type="RefSeq" id="WP_343857133.1">
    <property type="nucleotide sequence ID" value="NZ_BAAAFD010000002.1"/>
</dbReference>
<organism evidence="6 7">
    <name type="scientific">Aliiglaciecola litoralis</name>
    <dbReference type="NCBI Taxonomy" id="582857"/>
    <lineage>
        <taxon>Bacteria</taxon>
        <taxon>Pseudomonadati</taxon>
        <taxon>Pseudomonadota</taxon>
        <taxon>Gammaproteobacteria</taxon>
        <taxon>Alteromonadales</taxon>
        <taxon>Alteromonadaceae</taxon>
        <taxon>Aliiglaciecola</taxon>
    </lineage>
</organism>